<comment type="catalytic activity">
    <reaction evidence="1">
        <text>ATP + protein L-histidine = ADP + protein N-phospho-L-histidine.</text>
        <dbReference type="EC" id="2.7.13.3"/>
    </reaction>
</comment>
<keyword evidence="9" id="KW-1185">Reference proteome</keyword>
<evidence type="ECO:0000259" key="7">
    <source>
        <dbReference type="PROSITE" id="PS50109"/>
    </source>
</evidence>
<accession>A0ABQ4RH44</accession>
<protein>
    <recommendedName>
        <fullName evidence="2">histidine kinase</fullName>
        <ecNumber evidence="2">2.7.13.3</ecNumber>
    </recommendedName>
</protein>
<dbReference type="InterPro" id="IPR004358">
    <property type="entry name" value="Sig_transdc_His_kin-like_C"/>
</dbReference>
<comment type="caution">
    <text evidence="8">The sequence shown here is derived from an EMBL/GenBank/DDBJ whole genome shotgun (WGS) entry which is preliminary data.</text>
</comment>
<feature type="domain" description="Histidine kinase" evidence="7">
    <location>
        <begin position="28"/>
        <end position="201"/>
    </location>
</feature>
<dbReference type="PANTHER" id="PTHR43711">
    <property type="entry name" value="TWO-COMPONENT HISTIDINE KINASE"/>
    <property type="match status" value="1"/>
</dbReference>
<evidence type="ECO:0000256" key="5">
    <source>
        <dbReference type="ARBA" id="ARBA00023012"/>
    </source>
</evidence>
<evidence type="ECO:0000313" key="9">
    <source>
        <dbReference type="Proteomes" id="UP001055303"/>
    </source>
</evidence>
<evidence type="ECO:0000256" key="1">
    <source>
        <dbReference type="ARBA" id="ARBA00000085"/>
    </source>
</evidence>
<dbReference type="InterPro" id="IPR005467">
    <property type="entry name" value="His_kinase_dom"/>
</dbReference>
<dbReference type="InterPro" id="IPR003594">
    <property type="entry name" value="HATPase_dom"/>
</dbReference>
<dbReference type="SUPFAM" id="SSF55874">
    <property type="entry name" value="ATPase domain of HSP90 chaperone/DNA topoisomerase II/histidine kinase"/>
    <property type="match status" value="1"/>
</dbReference>
<sequence length="239" mass="25653">MANEVFGPLGSPRYAEYCRDIGESGHYLLSVIDDILNMSRIEAHRVRLNPREIDAEAALGGALKLVAEAARAKSLEISVDLSPGMRLLADERALHQVLVNLLQNAVKFTPPEGRVLVRGRTASGFTHLFVEDTGIGIPKSVLPRLGQPFVQVETNMTRSHKGSGLGLAIARSMAELHGGSLRLRSEVNVGTIVLVRLPAPAPQRLPAIAESGGRQQAVSALREASGATPRLRREAQPVA</sequence>
<evidence type="ECO:0000313" key="8">
    <source>
        <dbReference type="EMBL" id="GJD55957.1"/>
    </source>
</evidence>
<dbReference type="InterPro" id="IPR050736">
    <property type="entry name" value="Sensor_HK_Regulatory"/>
</dbReference>
<dbReference type="PANTHER" id="PTHR43711:SF26">
    <property type="entry name" value="SENSOR HISTIDINE KINASE RCSC"/>
    <property type="match status" value="1"/>
</dbReference>
<keyword evidence="4" id="KW-0418">Kinase</keyword>
<keyword evidence="3" id="KW-0808">Transferase</keyword>
<evidence type="ECO:0000256" key="6">
    <source>
        <dbReference type="SAM" id="MobiDB-lite"/>
    </source>
</evidence>
<reference evidence="8" key="2">
    <citation type="submission" date="2021-08" db="EMBL/GenBank/DDBJ databases">
        <authorList>
            <person name="Tani A."/>
            <person name="Ola A."/>
            <person name="Ogura Y."/>
            <person name="Katsura K."/>
            <person name="Hayashi T."/>
        </authorList>
    </citation>
    <scope>NUCLEOTIDE SEQUENCE</scope>
    <source>
        <strain evidence="8">DSM 22415</strain>
    </source>
</reference>
<evidence type="ECO:0000256" key="4">
    <source>
        <dbReference type="ARBA" id="ARBA00022777"/>
    </source>
</evidence>
<dbReference type="PROSITE" id="PS50109">
    <property type="entry name" value="HIS_KIN"/>
    <property type="match status" value="1"/>
</dbReference>
<reference evidence="8" key="1">
    <citation type="journal article" date="2021" name="Front. Microbiol.">
        <title>Comprehensive Comparative Genomics and Phenotyping of Methylobacterium Species.</title>
        <authorList>
            <person name="Alessa O."/>
            <person name="Ogura Y."/>
            <person name="Fujitani Y."/>
            <person name="Takami H."/>
            <person name="Hayashi T."/>
            <person name="Sahin N."/>
            <person name="Tani A."/>
        </authorList>
    </citation>
    <scope>NUCLEOTIDE SEQUENCE</scope>
    <source>
        <strain evidence="8">DSM 22415</strain>
    </source>
</reference>
<dbReference type="EC" id="2.7.13.3" evidence="2"/>
<name>A0ABQ4RH44_9HYPH</name>
<gene>
    <name evidence="8" type="primary">pleC</name>
    <name evidence="8" type="ORF">IFDJLNFL_1849</name>
</gene>
<dbReference type="Gene3D" id="3.30.565.10">
    <property type="entry name" value="Histidine kinase-like ATPase, C-terminal domain"/>
    <property type="match status" value="1"/>
</dbReference>
<dbReference type="PRINTS" id="PR00344">
    <property type="entry name" value="BCTRLSENSOR"/>
</dbReference>
<keyword evidence="5" id="KW-0902">Two-component regulatory system</keyword>
<evidence type="ECO:0000256" key="3">
    <source>
        <dbReference type="ARBA" id="ARBA00022679"/>
    </source>
</evidence>
<evidence type="ECO:0000256" key="2">
    <source>
        <dbReference type="ARBA" id="ARBA00012438"/>
    </source>
</evidence>
<proteinExistence type="predicted"/>
<dbReference type="SMART" id="SM00387">
    <property type="entry name" value="HATPase_c"/>
    <property type="match status" value="1"/>
</dbReference>
<dbReference type="CDD" id="cd16922">
    <property type="entry name" value="HATPase_EvgS-ArcB-TorS-like"/>
    <property type="match status" value="1"/>
</dbReference>
<feature type="region of interest" description="Disordered" evidence="6">
    <location>
        <begin position="218"/>
        <end position="239"/>
    </location>
</feature>
<organism evidence="8 9">
    <name type="scientific">Methylobacterium dankookense</name>
    <dbReference type="NCBI Taxonomy" id="560405"/>
    <lineage>
        <taxon>Bacteria</taxon>
        <taxon>Pseudomonadati</taxon>
        <taxon>Pseudomonadota</taxon>
        <taxon>Alphaproteobacteria</taxon>
        <taxon>Hyphomicrobiales</taxon>
        <taxon>Methylobacteriaceae</taxon>
        <taxon>Methylobacterium</taxon>
    </lineage>
</organism>
<dbReference type="Proteomes" id="UP001055303">
    <property type="component" value="Unassembled WGS sequence"/>
</dbReference>
<dbReference type="InterPro" id="IPR036890">
    <property type="entry name" value="HATPase_C_sf"/>
</dbReference>
<dbReference type="EMBL" id="BPQI01000047">
    <property type="protein sequence ID" value="GJD55957.1"/>
    <property type="molecule type" value="Genomic_DNA"/>
</dbReference>
<dbReference type="Pfam" id="PF02518">
    <property type="entry name" value="HATPase_c"/>
    <property type="match status" value="1"/>
</dbReference>